<keyword evidence="2" id="KW-0288">FMN</keyword>
<dbReference type="AlphaFoldDB" id="A0A7V0XEU8"/>
<dbReference type="InterPro" id="IPR005025">
    <property type="entry name" value="FMN_Rdtase-like_dom"/>
</dbReference>
<evidence type="ECO:0000256" key="1">
    <source>
        <dbReference type="ARBA" id="ARBA00022630"/>
    </source>
</evidence>
<dbReference type="EMBL" id="DSBX01000146">
    <property type="protein sequence ID" value="HDQ99398.1"/>
    <property type="molecule type" value="Genomic_DNA"/>
</dbReference>
<gene>
    <name evidence="4" type="ORF">ENN51_03825</name>
</gene>
<evidence type="ECO:0000313" key="4">
    <source>
        <dbReference type="EMBL" id="HDQ99398.1"/>
    </source>
</evidence>
<evidence type="ECO:0000256" key="2">
    <source>
        <dbReference type="ARBA" id="ARBA00022643"/>
    </source>
</evidence>
<dbReference type="GO" id="GO:0016491">
    <property type="term" value="F:oxidoreductase activity"/>
    <property type="evidence" value="ECO:0007669"/>
    <property type="project" value="InterPro"/>
</dbReference>
<reference evidence="4" key="1">
    <citation type="journal article" date="2020" name="mSystems">
        <title>Genome- and Community-Level Interaction Insights into Carbon Utilization and Element Cycling Functions of Hydrothermarchaeota in Hydrothermal Sediment.</title>
        <authorList>
            <person name="Zhou Z."/>
            <person name="Liu Y."/>
            <person name="Xu W."/>
            <person name="Pan J."/>
            <person name="Luo Z.H."/>
            <person name="Li M."/>
        </authorList>
    </citation>
    <scope>NUCLEOTIDE SEQUENCE [LARGE SCALE GENOMIC DNA]</scope>
    <source>
        <strain evidence="4">SpSt-1182</strain>
    </source>
</reference>
<accession>A0A7V0XEU8</accession>
<organism evidence="4">
    <name type="scientific">candidate division WOR-3 bacterium</name>
    <dbReference type="NCBI Taxonomy" id="2052148"/>
    <lineage>
        <taxon>Bacteria</taxon>
        <taxon>Bacteria division WOR-3</taxon>
    </lineage>
</organism>
<comment type="caution">
    <text evidence="4">The sequence shown here is derived from an EMBL/GenBank/DDBJ whole genome shotgun (WGS) entry which is preliminary data.</text>
</comment>
<dbReference type="InterPro" id="IPR051796">
    <property type="entry name" value="ISF_SsuE-like"/>
</dbReference>
<protein>
    <submittedName>
        <fullName evidence="4">Flavodoxin family protein</fullName>
    </submittedName>
</protein>
<dbReference type="Gene3D" id="3.40.50.360">
    <property type="match status" value="1"/>
</dbReference>
<keyword evidence="1" id="KW-0285">Flavoprotein</keyword>
<dbReference type="PANTHER" id="PTHR43278:SF2">
    <property type="entry name" value="IRON-SULFUR FLAVOPROTEIN"/>
    <property type="match status" value="1"/>
</dbReference>
<evidence type="ECO:0000259" key="3">
    <source>
        <dbReference type="Pfam" id="PF03358"/>
    </source>
</evidence>
<sequence length="171" mass="18730">MDALLPKVMASDMLVLATPLYVDGMNAAMKAVLDRLIPVLRPFLVEHQGHCRHDLVPACRAGRVALVSGCGYPELDNFEPLVAHVRAASRNLRREYAGALLRPYAESLSGLAKAGVDVADVLAACREAGTELVREGRISKATAARVGRELISRERHIRAVNVHFRAAMRRR</sequence>
<feature type="domain" description="NADPH-dependent FMN reductase-like" evidence="3">
    <location>
        <begin position="2"/>
        <end position="36"/>
    </location>
</feature>
<dbReference type="PANTHER" id="PTHR43278">
    <property type="entry name" value="NAD(P)H-DEPENDENT FMN-CONTAINING OXIDOREDUCTASE YWQN-RELATED"/>
    <property type="match status" value="1"/>
</dbReference>
<dbReference type="SUPFAM" id="SSF52218">
    <property type="entry name" value="Flavoproteins"/>
    <property type="match status" value="1"/>
</dbReference>
<dbReference type="Pfam" id="PF03358">
    <property type="entry name" value="FMN_red"/>
    <property type="match status" value="1"/>
</dbReference>
<name>A0A7V0XEU8_UNCW3</name>
<proteinExistence type="predicted"/>
<dbReference type="Proteomes" id="UP000885672">
    <property type="component" value="Unassembled WGS sequence"/>
</dbReference>
<dbReference type="InterPro" id="IPR029039">
    <property type="entry name" value="Flavoprotein-like_sf"/>
</dbReference>